<proteinExistence type="predicted"/>
<protein>
    <submittedName>
        <fullName evidence="1">Uncharacterized protein</fullName>
    </submittedName>
</protein>
<dbReference type="STRING" id="252514.A3224_07565"/>
<dbReference type="InterPro" id="IPR013785">
    <property type="entry name" value="Aldolase_TIM"/>
</dbReference>
<dbReference type="OrthoDB" id="30037at2"/>
<dbReference type="KEGG" id="mthd:A3224_07565"/>
<dbReference type="GeneID" id="76607902"/>
<dbReference type="InterPro" id="IPR016062">
    <property type="entry name" value="TM1410-rel"/>
</dbReference>
<name>A0A143HLW4_MICTH</name>
<organism evidence="1 2">
    <name type="scientific">Microbulbifer thermotolerans</name>
    <dbReference type="NCBI Taxonomy" id="252514"/>
    <lineage>
        <taxon>Bacteria</taxon>
        <taxon>Pseudomonadati</taxon>
        <taxon>Pseudomonadota</taxon>
        <taxon>Gammaproteobacteria</taxon>
        <taxon>Cellvibrionales</taxon>
        <taxon>Microbulbiferaceae</taxon>
        <taxon>Microbulbifer</taxon>
    </lineage>
</organism>
<reference evidence="2" key="1">
    <citation type="submission" date="2016-03" db="EMBL/GenBank/DDBJ databases">
        <authorList>
            <person name="Lee Y.-S."/>
            <person name="Choi Y.-L."/>
        </authorList>
    </citation>
    <scope>NUCLEOTIDE SEQUENCE [LARGE SCALE GENOMIC DNA]</scope>
    <source>
        <strain evidence="2">DAU221</strain>
    </source>
</reference>
<dbReference type="RefSeq" id="WP_067153098.1">
    <property type="nucleotide sequence ID" value="NZ_CP014864.1"/>
</dbReference>
<dbReference type="PANTHER" id="PTHR35882">
    <property type="entry name" value="PELA"/>
    <property type="match status" value="1"/>
</dbReference>
<accession>A0A143HLW4</accession>
<dbReference type="EMBL" id="CP014864">
    <property type="protein sequence ID" value="AMX02460.1"/>
    <property type="molecule type" value="Genomic_DNA"/>
</dbReference>
<dbReference type="PROSITE" id="PS51257">
    <property type="entry name" value="PROKAR_LIPOPROTEIN"/>
    <property type="match status" value="1"/>
</dbReference>
<gene>
    <name evidence="1" type="ORF">A3224_07565</name>
</gene>
<dbReference type="Gene3D" id="3.20.20.70">
    <property type="entry name" value="Aldolase class I"/>
    <property type="match status" value="2"/>
</dbReference>
<dbReference type="Proteomes" id="UP000076077">
    <property type="component" value="Chromosome"/>
</dbReference>
<evidence type="ECO:0000313" key="2">
    <source>
        <dbReference type="Proteomes" id="UP000076077"/>
    </source>
</evidence>
<keyword evidence="2" id="KW-1185">Reference proteome</keyword>
<dbReference type="SUPFAM" id="SSF51445">
    <property type="entry name" value="(Trans)glycosidases"/>
    <property type="match status" value="1"/>
</dbReference>
<dbReference type="AlphaFoldDB" id="A0A143HLW4"/>
<dbReference type="InterPro" id="IPR017853">
    <property type="entry name" value="GH"/>
</dbReference>
<dbReference type="PRINTS" id="PR01545">
    <property type="entry name" value="THEMAYE10DUF"/>
</dbReference>
<evidence type="ECO:0000313" key="1">
    <source>
        <dbReference type="EMBL" id="AMX02460.1"/>
    </source>
</evidence>
<dbReference type="PANTHER" id="PTHR35882:SF2">
    <property type="entry name" value="PELA"/>
    <property type="match status" value="1"/>
</dbReference>
<sequence length="334" mass="38223">MKRIVFTFLFPLALSGCDFDDVPRFVPEQGHTDYRQEMRDLVQDISRYAKSVDSSFIIIPNGGVELITTNGKTNGTPDNAYLNAIDGINQNGVFYGYSIIDQPTPEAEQERLLDFLDIAQDDDVSILVTDFALSEVNIDDAYELAEGAGYNAFVTDSRTLDDIPIYPPEPNEENRNDIEQLLEARNFLSLTNTRLYSTPQELVDAINDTNYDLIIIDFFFNGAAYTEDQIESLKVKSDGGSRLLLTTMNIGQAENDRFYWESHWYSSPPSWLKEEDLSDRGHYYVNYWQEAWRDLLFGETSDYLDKILDAGFDGVFLEGIEVYEHLEEKKESDQ</sequence>